<evidence type="ECO:0000313" key="1">
    <source>
        <dbReference type="EMBL" id="KDE39275.1"/>
    </source>
</evidence>
<accession>A0A063Y285</accession>
<dbReference type="STRING" id="267850.ADINL_2404"/>
<organism evidence="1 2">
    <name type="scientific">Nitrincola lacisaponensis</name>
    <dbReference type="NCBI Taxonomy" id="267850"/>
    <lineage>
        <taxon>Bacteria</taxon>
        <taxon>Pseudomonadati</taxon>
        <taxon>Pseudomonadota</taxon>
        <taxon>Gammaproteobacteria</taxon>
        <taxon>Oceanospirillales</taxon>
        <taxon>Oceanospirillaceae</taxon>
        <taxon>Nitrincola</taxon>
    </lineage>
</organism>
<proteinExistence type="predicted"/>
<comment type="caution">
    <text evidence="1">The sequence shown here is derived from an EMBL/GenBank/DDBJ whole genome shotgun (WGS) entry which is preliminary data.</text>
</comment>
<name>A0A063Y285_9GAMM</name>
<sequence length="79" mass="9104">MKWGAPYEQGGEFNWQAITEQLESIADAERLMNDLRSLAVQLIGLRQRLEDRGVSEQLLTMPAMGMTRIESRLQRWGLI</sequence>
<dbReference type="EMBL" id="JMSZ01000032">
    <property type="protein sequence ID" value="KDE39275.1"/>
    <property type="molecule type" value="Genomic_DNA"/>
</dbReference>
<dbReference type="Proteomes" id="UP000027318">
    <property type="component" value="Unassembled WGS sequence"/>
</dbReference>
<dbReference type="AlphaFoldDB" id="A0A063Y285"/>
<evidence type="ECO:0000313" key="2">
    <source>
        <dbReference type="Proteomes" id="UP000027318"/>
    </source>
</evidence>
<keyword evidence="2" id="KW-1185">Reference proteome</keyword>
<gene>
    <name evidence="1" type="ORF">ADINL_2404</name>
</gene>
<protein>
    <submittedName>
        <fullName evidence="1">Uncharacterized protein</fullName>
    </submittedName>
</protein>
<reference evidence="1 2" key="1">
    <citation type="journal article" date="2005" name="Int. J. Syst. Evol. Microbiol.">
        <title>Nitrincola lacisaponensis gen. nov., sp. nov., a novel alkaliphilic bacterium isolated from an alkaline, saline lake.</title>
        <authorList>
            <person name="Dimitriu P.A."/>
            <person name="Shukla S.K."/>
            <person name="Conradt J."/>
            <person name="Marquez M.C."/>
            <person name="Ventosa A."/>
            <person name="Maglia A."/>
            <person name="Peyton B.M."/>
            <person name="Pinkart H.C."/>
            <person name="Mormile M.R."/>
        </authorList>
    </citation>
    <scope>NUCLEOTIDE SEQUENCE [LARGE SCALE GENOMIC DNA]</scope>
    <source>
        <strain evidence="1 2">4CA</strain>
    </source>
</reference>